<feature type="chain" id="PRO_5037587771" description="Lipoprotein" evidence="1">
    <location>
        <begin position="22"/>
        <end position="176"/>
    </location>
</feature>
<evidence type="ECO:0008006" key="4">
    <source>
        <dbReference type="Google" id="ProtNLM"/>
    </source>
</evidence>
<reference evidence="2" key="1">
    <citation type="submission" date="2020-04" db="EMBL/GenBank/DDBJ databases">
        <title>Deep metagenomics examines the oral microbiome during advanced dental caries in children, revealing novel taxa and co-occurrences with host molecules.</title>
        <authorList>
            <person name="Baker J.L."/>
            <person name="Morton J.T."/>
            <person name="Dinis M."/>
            <person name="Alvarez R."/>
            <person name="Tran N.C."/>
            <person name="Knight R."/>
            <person name="Edlund A."/>
        </authorList>
    </citation>
    <scope>NUCLEOTIDE SEQUENCE</scope>
    <source>
        <strain evidence="2">JCVI_32_bin.64</strain>
    </source>
</reference>
<dbReference type="AlphaFoldDB" id="A0A929QX40"/>
<name>A0A929QX40_9ACTO</name>
<dbReference type="PROSITE" id="PS51257">
    <property type="entry name" value="PROKAR_LIPOPROTEIN"/>
    <property type="match status" value="1"/>
</dbReference>
<sequence>MKRMGGALAAVAAACALAACAQLGGGVSSSKPLDQLENLGAGTKADYQSRMDQASEADKQKILTEANQVNAVVGAELVLDDPSAKGAKFQLKDDKTVVMDQSIAPLMSNATNWRVGDRSIDLCTDASCEYYSSWTVAPKTGSGGGSLSGYTLTLLIENEAEAANVKNVTREFTLGK</sequence>
<organism evidence="2 3">
    <name type="scientific">Schaalia georgiae</name>
    <dbReference type="NCBI Taxonomy" id="52768"/>
    <lineage>
        <taxon>Bacteria</taxon>
        <taxon>Bacillati</taxon>
        <taxon>Actinomycetota</taxon>
        <taxon>Actinomycetes</taxon>
        <taxon>Actinomycetales</taxon>
        <taxon>Actinomycetaceae</taxon>
        <taxon>Schaalia</taxon>
    </lineage>
</organism>
<dbReference type="Proteomes" id="UP000718630">
    <property type="component" value="Unassembled WGS sequence"/>
</dbReference>
<evidence type="ECO:0000313" key="2">
    <source>
        <dbReference type="EMBL" id="MBF0939498.1"/>
    </source>
</evidence>
<dbReference type="EMBL" id="JABZFZ010000035">
    <property type="protein sequence ID" value="MBF0939498.1"/>
    <property type="molecule type" value="Genomic_DNA"/>
</dbReference>
<evidence type="ECO:0000256" key="1">
    <source>
        <dbReference type="SAM" id="SignalP"/>
    </source>
</evidence>
<comment type="caution">
    <text evidence="2">The sequence shown here is derived from an EMBL/GenBank/DDBJ whole genome shotgun (WGS) entry which is preliminary data.</text>
</comment>
<evidence type="ECO:0000313" key="3">
    <source>
        <dbReference type="Proteomes" id="UP000718630"/>
    </source>
</evidence>
<keyword evidence="1" id="KW-0732">Signal</keyword>
<accession>A0A929QX40</accession>
<protein>
    <recommendedName>
        <fullName evidence="4">Lipoprotein</fullName>
    </recommendedName>
</protein>
<proteinExistence type="predicted"/>
<feature type="signal peptide" evidence="1">
    <location>
        <begin position="1"/>
        <end position="21"/>
    </location>
</feature>
<gene>
    <name evidence="2" type="ORF">HXK03_01285</name>
</gene>